<dbReference type="SUPFAM" id="SSF54637">
    <property type="entry name" value="Thioesterase/thiol ester dehydrase-isomerase"/>
    <property type="match status" value="1"/>
</dbReference>
<dbReference type="Gene3D" id="3.10.129.10">
    <property type="entry name" value="Hotdog Thioesterase"/>
    <property type="match status" value="1"/>
</dbReference>
<dbReference type="Proteomes" id="UP001157914">
    <property type="component" value="Unassembled WGS sequence"/>
</dbReference>
<evidence type="ECO:0000259" key="1">
    <source>
        <dbReference type="Pfam" id="PF01575"/>
    </source>
</evidence>
<organism evidence="2 3">
    <name type="scientific">Roseibium denhamense</name>
    <dbReference type="NCBI Taxonomy" id="76305"/>
    <lineage>
        <taxon>Bacteria</taxon>
        <taxon>Pseudomonadati</taxon>
        <taxon>Pseudomonadota</taxon>
        <taxon>Alphaproteobacteria</taxon>
        <taxon>Hyphomicrobiales</taxon>
        <taxon>Stappiaceae</taxon>
        <taxon>Roseibium</taxon>
    </lineage>
</organism>
<dbReference type="Pfam" id="PF01575">
    <property type="entry name" value="MaoC_dehydratas"/>
    <property type="match status" value="1"/>
</dbReference>
<dbReference type="PANTHER" id="PTHR43664:SF1">
    <property type="entry name" value="BETA-METHYLMALYL-COA DEHYDRATASE"/>
    <property type="match status" value="1"/>
</dbReference>
<feature type="domain" description="MaoC-like" evidence="1">
    <location>
        <begin position="18"/>
        <end position="123"/>
    </location>
</feature>
<evidence type="ECO:0000313" key="3">
    <source>
        <dbReference type="Proteomes" id="UP001157914"/>
    </source>
</evidence>
<dbReference type="InterPro" id="IPR002539">
    <property type="entry name" value="MaoC-like_dom"/>
</dbReference>
<dbReference type="InterPro" id="IPR052342">
    <property type="entry name" value="MCH/BMMD"/>
</dbReference>
<dbReference type="PANTHER" id="PTHR43664">
    <property type="entry name" value="MONOAMINE OXIDASE-RELATED"/>
    <property type="match status" value="1"/>
</dbReference>
<protein>
    <submittedName>
        <fullName evidence="2">Acyl dehydratase</fullName>
    </submittedName>
</protein>
<dbReference type="CDD" id="cd03454">
    <property type="entry name" value="YdeM"/>
    <property type="match status" value="1"/>
</dbReference>
<name>A0ABY1NG81_9HYPH</name>
<sequence length="159" mass="17732">MSQFFDDIAIGDRAELGSYTFTRENILAFAGKYDPQPFHLSEEEAARTHFGRLVASGWHTASVFMKLNVAAMKARAQEMINAGQRPARFGPSPGFSNLKWIKPVYPGDTLSYRSTVTGKTPSKSRPQWGLLHFDVEAHNQDGALAFCFCGKVFVERRGL</sequence>
<dbReference type="EMBL" id="FXTT01000001">
    <property type="protein sequence ID" value="SMP08271.1"/>
    <property type="molecule type" value="Genomic_DNA"/>
</dbReference>
<comment type="caution">
    <text evidence="2">The sequence shown here is derived from an EMBL/GenBank/DDBJ whole genome shotgun (WGS) entry which is preliminary data.</text>
</comment>
<dbReference type="InterPro" id="IPR029069">
    <property type="entry name" value="HotDog_dom_sf"/>
</dbReference>
<accession>A0ABY1NG81</accession>
<dbReference type="RefSeq" id="WP_155191520.1">
    <property type="nucleotide sequence ID" value="NZ_BAAAEA010000001.1"/>
</dbReference>
<evidence type="ECO:0000313" key="2">
    <source>
        <dbReference type="EMBL" id="SMP08271.1"/>
    </source>
</evidence>
<proteinExistence type="predicted"/>
<reference evidence="2 3" key="1">
    <citation type="submission" date="2017-05" db="EMBL/GenBank/DDBJ databases">
        <authorList>
            <person name="Varghese N."/>
            <person name="Submissions S."/>
        </authorList>
    </citation>
    <scope>NUCLEOTIDE SEQUENCE [LARGE SCALE GENOMIC DNA]</scope>
    <source>
        <strain evidence="2 3">DSM 15949</strain>
    </source>
</reference>
<keyword evidence="3" id="KW-1185">Reference proteome</keyword>
<gene>
    <name evidence="2" type="ORF">SAMN06265374_0952</name>
</gene>